<dbReference type="Proteomes" id="UP001633002">
    <property type="component" value="Unassembled WGS sequence"/>
</dbReference>
<protein>
    <submittedName>
        <fullName evidence="3">Uncharacterized protein</fullName>
    </submittedName>
</protein>
<organism evidence="3 4">
    <name type="scientific">Riccia sorocarpa</name>
    <dbReference type="NCBI Taxonomy" id="122646"/>
    <lineage>
        <taxon>Eukaryota</taxon>
        <taxon>Viridiplantae</taxon>
        <taxon>Streptophyta</taxon>
        <taxon>Embryophyta</taxon>
        <taxon>Marchantiophyta</taxon>
        <taxon>Marchantiopsida</taxon>
        <taxon>Marchantiidae</taxon>
        <taxon>Marchantiales</taxon>
        <taxon>Ricciaceae</taxon>
        <taxon>Riccia</taxon>
    </lineage>
</organism>
<dbReference type="EMBL" id="JBJQOH010000004">
    <property type="protein sequence ID" value="KAL3689869.1"/>
    <property type="molecule type" value="Genomic_DNA"/>
</dbReference>
<name>A0ABD3HKF4_9MARC</name>
<proteinExistence type="predicted"/>
<dbReference type="AlphaFoldDB" id="A0ABD3HKF4"/>
<gene>
    <name evidence="3" type="ORF">R1sor_016178</name>
</gene>
<feature type="coiled-coil region" evidence="1">
    <location>
        <begin position="323"/>
        <end position="350"/>
    </location>
</feature>
<accession>A0ABD3HKF4</accession>
<feature type="region of interest" description="Disordered" evidence="2">
    <location>
        <begin position="367"/>
        <end position="446"/>
    </location>
</feature>
<keyword evidence="1" id="KW-0175">Coiled coil</keyword>
<feature type="compositionally biased region" description="Polar residues" evidence="2">
    <location>
        <begin position="200"/>
        <end position="211"/>
    </location>
</feature>
<feature type="coiled-coil region" evidence="1">
    <location>
        <begin position="10"/>
        <end position="48"/>
    </location>
</feature>
<reference evidence="3 4" key="1">
    <citation type="submission" date="2024-09" db="EMBL/GenBank/DDBJ databases">
        <title>Chromosome-scale assembly of Riccia sorocarpa.</title>
        <authorList>
            <person name="Paukszto L."/>
        </authorList>
    </citation>
    <scope>NUCLEOTIDE SEQUENCE [LARGE SCALE GENOMIC DNA]</scope>
    <source>
        <strain evidence="3">LP-2024</strain>
        <tissue evidence="3">Aerial parts of the thallus</tissue>
    </source>
</reference>
<evidence type="ECO:0000256" key="1">
    <source>
        <dbReference type="SAM" id="Coils"/>
    </source>
</evidence>
<feature type="region of interest" description="Disordered" evidence="2">
    <location>
        <begin position="170"/>
        <end position="211"/>
    </location>
</feature>
<evidence type="ECO:0000256" key="2">
    <source>
        <dbReference type="SAM" id="MobiDB-lite"/>
    </source>
</evidence>
<keyword evidence="4" id="KW-1185">Reference proteome</keyword>
<comment type="caution">
    <text evidence="3">The sequence shown here is derived from an EMBL/GenBank/DDBJ whole genome shotgun (WGS) entry which is preliminary data.</text>
</comment>
<feature type="compositionally biased region" description="Polar residues" evidence="2">
    <location>
        <begin position="369"/>
        <end position="382"/>
    </location>
</feature>
<evidence type="ECO:0000313" key="4">
    <source>
        <dbReference type="Proteomes" id="UP001633002"/>
    </source>
</evidence>
<evidence type="ECO:0000313" key="3">
    <source>
        <dbReference type="EMBL" id="KAL3689869.1"/>
    </source>
</evidence>
<sequence length="446" mass="49855">MLVTPENPTLELLMQRMAEWEHDIESQRKTAEIKAADLQDQLDSARSVQTGVEAKAAERERWERNAARLADFMKQCDELRKALMEKDVQVEELKKRWWETPIGTSTPVHNEWNQAKEELRGFEQKFIDLDSPEMSVGSGGHPIMDPEMVRSARKSLETEWKLRVRIQNDRATPALTTPEEAGPLQTVETRAITPPPGPSQPTLETGGSPSSLKLVAPADVIGEAERQAGEIIGPAMKINTLYPKLKHGVLNLRQRIINVLVEGLQVWDRLTEQNRDLSQRLESTGASLQQSEYQTQSLAAQLEHNRKEIEHLRSTSMTDELMVDYEQTTVTTLQQEIQRLQTENLALQTEIRQRKIAEYKLRREAGPVSTGTNSYLTPSTAAGSEGVGRGRTGQARPTVSGAVNSAEMVEENVMAQTETLPPPPPLPASRARPSTPESRRGSNPSR</sequence>